<keyword evidence="12" id="KW-1185">Reference proteome</keyword>
<feature type="region of interest" description="Disordered" evidence="9">
    <location>
        <begin position="305"/>
        <end position="331"/>
    </location>
</feature>
<dbReference type="GO" id="GO:0004930">
    <property type="term" value="F:G protein-coupled receptor activity"/>
    <property type="evidence" value="ECO:0007669"/>
    <property type="project" value="UniProtKB-KW"/>
</dbReference>
<dbReference type="PRINTS" id="PR00237">
    <property type="entry name" value="GPCRRHODOPSN"/>
</dbReference>
<dbReference type="CDD" id="cd00637">
    <property type="entry name" value="7tm_classA_rhodopsin-like"/>
    <property type="match status" value="1"/>
</dbReference>
<dbReference type="Proteomes" id="UP001152795">
    <property type="component" value="Unassembled WGS sequence"/>
</dbReference>
<comment type="caution">
    <text evidence="11">The sequence shown here is derived from an EMBL/GenBank/DDBJ whole genome shotgun (WGS) entry which is preliminary data.</text>
</comment>
<dbReference type="PROSITE" id="PS50262">
    <property type="entry name" value="G_PROTEIN_RECEP_F1_2"/>
    <property type="match status" value="1"/>
</dbReference>
<reference evidence="11" key="1">
    <citation type="submission" date="2020-04" db="EMBL/GenBank/DDBJ databases">
        <authorList>
            <person name="Alioto T."/>
            <person name="Alioto T."/>
            <person name="Gomez Garrido J."/>
        </authorList>
    </citation>
    <scope>NUCLEOTIDE SEQUENCE</scope>
    <source>
        <strain evidence="11">A484AB</strain>
    </source>
</reference>
<dbReference type="PANTHER" id="PTHR24249:SF372">
    <property type="entry name" value="G-PROTEIN COUPLED RECEPTORS FAMILY 1 PROFILE DOMAIN-CONTAINING PROTEIN"/>
    <property type="match status" value="1"/>
</dbReference>
<feature type="transmembrane region" description="Helical" evidence="10">
    <location>
        <begin position="270"/>
        <end position="289"/>
    </location>
</feature>
<dbReference type="OrthoDB" id="5976768at2759"/>
<dbReference type="SMART" id="SM01381">
    <property type="entry name" value="7TM_GPCR_Srsx"/>
    <property type="match status" value="1"/>
</dbReference>
<feature type="transmembrane region" description="Helical" evidence="10">
    <location>
        <begin position="233"/>
        <end position="250"/>
    </location>
</feature>
<accession>A0A6S7GH89</accession>
<evidence type="ECO:0000256" key="5">
    <source>
        <dbReference type="ARBA" id="ARBA00023040"/>
    </source>
</evidence>
<evidence type="ECO:0000256" key="3">
    <source>
        <dbReference type="ARBA" id="ARBA00022692"/>
    </source>
</evidence>
<evidence type="ECO:0000313" key="11">
    <source>
        <dbReference type="EMBL" id="CAB3991025.1"/>
    </source>
</evidence>
<dbReference type="InterPro" id="IPR000276">
    <property type="entry name" value="GPCR_Rhodpsn"/>
</dbReference>
<feature type="transmembrane region" description="Helical" evidence="10">
    <location>
        <begin position="24"/>
        <end position="48"/>
    </location>
</feature>
<keyword evidence="7 11" id="KW-0675">Receptor</keyword>
<dbReference type="PANTHER" id="PTHR24249">
    <property type="entry name" value="HISTAMINE RECEPTOR-RELATED G-PROTEIN COUPLED RECEPTOR"/>
    <property type="match status" value="1"/>
</dbReference>
<feature type="compositionally biased region" description="Basic and acidic residues" evidence="9">
    <location>
        <begin position="322"/>
        <end position="331"/>
    </location>
</feature>
<evidence type="ECO:0000256" key="4">
    <source>
        <dbReference type="ARBA" id="ARBA00022989"/>
    </source>
</evidence>
<sequence length="331" mass="37215">MMLNTTGNTTLMGSSPLPSTLFRVMFWCSLGVVEAFSLLGNAIIIYIITTHKNLHTSTNWFLLSLAISDLGVPLFIIPSHLLCTETELSCNIGVTNALYNFILFASVLNLCACTTERYIAILHPFKYIHLVNQKRVVAVLIKVWSLPLPMSILPVILIPNPKPGESVLVNRIYWLTQVALFMIIPSAVMLAAFWRIHRVATWHANQIRRLSLVPEEDAHGGRQKLVSEAKSTLKVYGVVVLVFTLGWLLSAYRMIKKNFLLHHVPIEVDYISRFLLVSNASINPYIYGLQKSDIKKEFLTVLRKRHTPQPPSSASNVNSGHDVLRNDTDTV</sequence>
<feature type="transmembrane region" description="Helical" evidence="10">
    <location>
        <begin position="60"/>
        <end position="77"/>
    </location>
</feature>
<keyword evidence="5" id="KW-0297">G-protein coupled receptor</keyword>
<proteinExistence type="predicted"/>
<comment type="subcellular location">
    <subcellularLocation>
        <location evidence="1">Cell membrane</location>
        <topology evidence="1">Multi-pass membrane protein</topology>
    </subcellularLocation>
</comment>
<dbReference type="Pfam" id="PF00001">
    <property type="entry name" value="7tm_1"/>
    <property type="match status" value="1"/>
</dbReference>
<dbReference type="AlphaFoldDB" id="A0A6S7GH89"/>
<organism evidence="11 12">
    <name type="scientific">Paramuricea clavata</name>
    <name type="common">Red gorgonian</name>
    <name type="synonym">Violescent sea-whip</name>
    <dbReference type="NCBI Taxonomy" id="317549"/>
    <lineage>
        <taxon>Eukaryota</taxon>
        <taxon>Metazoa</taxon>
        <taxon>Cnidaria</taxon>
        <taxon>Anthozoa</taxon>
        <taxon>Octocorallia</taxon>
        <taxon>Malacalcyonacea</taxon>
        <taxon>Plexauridae</taxon>
        <taxon>Paramuricea</taxon>
    </lineage>
</organism>
<dbReference type="Gene3D" id="1.20.1070.10">
    <property type="entry name" value="Rhodopsin 7-helix transmembrane proteins"/>
    <property type="match status" value="1"/>
</dbReference>
<keyword evidence="8" id="KW-0807">Transducer</keyword>
<dbReference type="GO" id="GO:0005886">
    <property type="term" value="C:plasma membrane"/>
    <property type="evidence" value="ECO:0007669"/>
    <property type="project" value="UniProtKB-SubCell"/>
</dbReference>
<evidence type="ECO:0000256" key="10">
    <source>
        <dbReference type="SAM" id="Phobius"/>
    </source>
</evidence>
<evidence type="ECO:0000256" key="2">
    <source>
        <dbReference type="ARBA" id="ARBA00022475"/>
    </source>
</evidence>
<evidence type="ECO:0000313" key="12">
    <source>
        <dbReference type="Proteomes" id="UP001152795"/>
    </source>
</evidence>
<dbReference type="SUPFAM" id="SSF81321">
    <property type="entry name" value="Family A G protein-coupled receptor-like"/>
    <property type="match status" value="1"/>
</dbReference>
<evidence type="ECO:0000256" key="8">
    <source>
        <dbReference type="ARBA" id="ARBA00023224"/>
    </source>
</evidence>
<dbReference type="EMBL" id="CACRXK020001775">
    <property type="protein sequence ID" value="CAB3991025.1"/>
    <property type="molecule type" value="Genomic_DNA"/>
</dbReference>
<dbReference type="InterPro" id="IPR017452">
    <property type="entry name" value="GPCR_Rhodpsn_7TM"/>
</dbReference>
<evidence type="ECO:0000256" key="7">
    <source>
        <dbReference type="ARBA" id="ARBA00023170"/>
    </source>
</evidence>
<evidence type="ECO:0000256" key="9">
    <source>
        <dbReference type="SAM" id="MobiDB-lite"/>
    </source>
</evidence>
<feature type="transmembrane region" description="Helical" evidence="10">
    <location>
        <begin position="136"/>
        <end position="160"/>
    </location>
</feature>
<keyword evidence="4 10" id="KW-1133">Transmembrane helix</keyword>
<name>A0A6S7GH89_PARCT</name>
<dbReference type="InterPro" id="IPR050569">
    <property type="entry name" value="TAAR"/>
</dbReference>
<feature type="transmembrane region" description="Helical" evidence="10">
    <location>
        <begin position="97"/>
        <end position="115"/>
    </location>
</feature>
<protein>
    <submittedName>
        <fullName evidence="11">Trace amine-associated receptor 5-like</fullName>
    </submittedName>
</protein>
<keyword evidence="2" id="KW-1003">Cell membrane</keyword>
<feature type="transmembrane region" description="Helical" evidence="10">
    <location>
        <begin position="172"/>
        <end position="194"/>
    </location>
</feature>
<keyword evidence="6 10" id="KW-0472">Membrane</keyword>
<keyword evidence="3 10" id="KW-0812">Transmembrane</keyword>
<gene>
    <name evidence="11" type="ORF">PACLA_8A012894</name>
</gene>
<evidence type="ECO:0000256" key="6">
    <source>
        <dbReference type="ARBA" id="ARBA00023136"/>
    </source>
</evidence>
<evidence type="ECO:0000256" key="1">
    <source>
        <dbReference type="ARBA" id="ARBA00004651"/>
    </source>
</evidence>